<dbReference type="PRINTS" id="PR00958">
    <property type="entry name" value="HOMSERKINASE"/>
</dbReference>
<evidence type="ECO:0000256" key="8">
    <source>
        <dbReference type="ARBA" id="ARBA00022741"/>
    </source>
</evidence>
<dbReference type="Pfam" id="PF08544">
    <property type="entry name" value="GHMP_kinases_C"/>
    <property type="match status" value="1"/>
</dbReference>
<proteinExistence type="inferred from homology"/>
<reference evidence="16 17" key="1">
    <citation type="submission" date="2012-08" db="EMBL/GenBank/DDBJ databases">
        <title>Whole genome shotgun sequence of Austwickia chelonae NBRC 105200.</title>
        <authorList>
            <person name="Yoshida I."/>
            <person name="Hosoyama A."/>
            <person name="Tsuchikane K."/>
            <person name="Katsumata H."/>
            <person name="Ando Y."/>
            <person name="Ohji S."/>
            <person name="Hamada M."/>
            <person name="Tamura T."/>
            <person name="Yamazoe A."/>
            <person name="Yamazaki S."/>
            <person name="Fujita N."/>
        </authorList>
    </citation>
    <scope>NUCLEOTIDE SEQUENCE [LARGE SCALE GENOMIC DNA]</scope>
    <source>
        <strain evidence="16 17">NBRC 105200</strain>
    </source>
</reference>
<dbReference type="Gene3D" id="3.30.230.10">
    <property type="match status" value="1"/>
</dbReference>
<keyword evidence="7 13" id="KW-0791">Threonine biosynthesis</keyword>
<dbReference type="UniPathway" id="UPA00050">
    <property type="reaction ID" value="UER00064"/>
</dbReference>
<sequence>MTTSLDGLRVRVRVPASSANLGPGFDSVGLALGVWDEAEVMVGGEGLRIRVDGEGADQVPVDERHLVYRCLALGLLELGCSPAPGMELSCLNRIPHSRGMGSSATAAVTGFTLASALYVASSESVPEGELPVDRDFVNEMAARVEGHPDNSSASVFGGMTVSWAEGASGIGFSTARIPVHEDVVPVVLVPDVELSTAAARAALPTEVSLRAAAATAGRAALLVEAMSRRPDLLMAATCEWLHQEQRRIAYPSTMRVVDALRAAGFAAVVSGAGPTVMVLTTRDCSAQAEACATTVCAESPGHWQVLTPGVPVGGAEAALAGRGYPAGA</sequence>
<comment type="function">
    <text evidence="12 13">Catalyzes the ATP-dependent phosphorylation of L-homoserine to L-homoserine phosphate.</text>
</comment>
<dbReference type="InterPro" id="IPR036554">
    <property type="entry name" value="GHMP_kinase_C_sf"/>
</dbReference>
<dbReference type="Gene3D" id="3.30.70.890">
    <property type="entry name" value="GHMP kinase, C-terminal domain"/>
    <property type="match status" value="1"/>
</dbReference>
<dbReference type="PIRSF" id="PIRSF000676">
    <property type="entry name" value="Homoser_kin"/>
    <property type="match status" value="1"/>
</dbReference>
<evidence type="ECO:0000256" key="11">
    <source>
        <dbReference type="ARBA" id="ARBA00049375"/>
    </source>
</evidence>
<name>K6VMX7_9MICO</name>
<evidence type="ECO:0000256" key="3">
    <source>
        <dbReference type="ARBA" id="ARBA00012078"/>
    </source>
</evidence>
<dbReference type="InterPro" id="IPR020568">
    <property type="entry name" value="Ribosomal_Su5_D2-typ_SF"/>
</dbReference>
<dbReference type="Pfam" id="PF00288">
    <property type="entry name" value="GHMP_kinases_N"/>
    <property type="match status" value="1"/>
</dbReference>
<keyword evidence="17" id="KW-1185">Reference proteome</keyword>
<dbReference type="InterPro" id="IPR006204">
    <property type="entry name" value="GHMP_kinase_N_dom"/>
</dbReference>
<accession>K6VMX7</accession>
<dbReference type="STRING" id="100225.SAMN05421595_1862"/>
<keyword evidence="8 13" id="KW-0547">Nucleotide-binding</keyword>
<dbReference type="AlphaFoldDB" id="K6VMX7"/>
<evidence type="ECO:0000256" key="4">
    <source>
        <dbReference type="ARBA" id="ARBA00017858"/>
    </source>
</evidence>
<feature type="domain" description="GHMP kinase C-terminal" evidence="15">
    <location>
        <begin position="222"/>
        <end position="283"/>
    </location>
</feature>
<keyword evidence="9 13" id="KW-0418">Kinase</keyword>
<dbReference type="eggNOG" id="COG0083">
    <property type="taxonomic scope" value="Bacteria"/>
</dbReference>
<dbReference type="GO" id="GO:0004413">
    <property type="term" value="F:homoserine kinase activity"/>
    <property type="evidence" value="ECO:0007669"/>
    <property type="project" value="UniProtKB-UniRule"/>
</dbReference>
<dbReference type="EC" id="2.7.1.39" evidence="3 13"/>
<dbReference type="PROSITE" id="PS00627">
    <property type="entry name" value="GHMP_KINASES_ATP"/>
    <property type="match status" value="1"/>
</dbReference>
<dbReference type="HAMAP" id="MF_00384">
    <property type="entry name" value="Homoser_kinase"/>
    <property type="match status" value="1"/>
</dbReference>
<evidence type="ECO:0000256" key="7">
    <source>
        <dbReference type="ARBA" id="ARBA00022697"/>
    </source>
</evidence>
<dbReference type="GO" id="GO:0005737">
    <property type="term" value="C:cytoplasm"/>
    <property type="evidence" value="ECO:0007669"/>
    <property type="project" value="UniProtKB-SubCell"/>
</dbReference>
<evidence type="ECO:0000256" key="6">
    <source>
        <dbReference type="ARBA" id="ARBA00022679"/>
    </source>
</evidence>
<keyword evidence="5 13" id="KW-0028">Amino-acid biosynthesis</keyword>
<dbReference type="GO" id="GO:0009088">
    <property type="term" value="P:threonine biosynthetic process"/>
    <property type="evidence" value="ECO:0007669"/>
    <property type="project" value="UniProtKB-UniRule"/>
</dbReference>
<dbReference type="NCBIfam" id="TIGR00191">
    <property type="entry name" value="thrB"/>
    <property type="match status" value="1"/>
</dbReference>
<comment type="subcellular location">
    <subcellularLocation>
        <location evidence="13">Cytoplasm</location>
    </subcellularLocation>
</comment>
<feature type="binding site" evidence="13">
    <location>
        <begin position="95"/>
        <end position="105"/>
    </location>
    <ligand>
        <name>ATP</name>
        <dbReference type="ChEBI" id="CHEBI:30616"/>
    </ligand>
</feature>
<evidence type="ECO:0000259" key="14">
    <source>
        <dbReference type="Pfam" id="PF00288"/>
    </source>
</evidence>
<keyword evidence="10 13" id="KW-0067">ATP-binding</keyword>
<evidence type="ECO:0000313" key="16">
    <source>
        <dbReference type="EMBL" id="GAB76730.1"/>
    </source>
</evidence>
<dbReference type="PANTHER" id="PTHR20861">
    <property type="entry name" value="HOMOSERINE/4-DIPHOSPHOCYTIDYL-2-C-METHYL-D-ERYTHRITOL KINASE"/>
    <property type="match status" value="1"/>
</dbReference>
<dbReference type="GO" id="GO:0005524">
    <property type="term" value="F:ATP binding"/>
    <property type="evidence" value="ECO:0007669"/>
    <property type="project" value="UniProtKB-UniRule"/>
</dbReference>
<comment type="catalytic activity">
    <reaction evidence="11 13">
        <text>L-homoserine + ATP = O-phospho-L-homoserine + ADP + H(+)</text>
        <dbReference type="Rhea" id="RHEA:13985"/>
        <dbReference type="ChEBI" id="CHEBI:15378"/>
        <dbReference type="ChEBI" id="CHEBI:30616"/>
        <dbReference type="ChEBI" id="CHEBI:57476"/>
        <dbReference type="ChEBI" id="CHEBI:57590"/>
        <dbReference type="ChEBI" id="CHEBI:456216"/>
        <dbReference type="EC" id="2.7.1.39"/>
    </reaction>
</comment>
<evidence type="ECO:0000259" key="15">
    <source>
        <dbReference type="Pfam" id="PF08544"/>
    </source>
</evidence>
<evidence type="ECO:0000256" key="9">
    <source>
        <dbReference type="ARBA" id="ARBA00022777"/>
    </source>
</evidence>
<feature type="domain" description="GHMP kinase N-terminal" evidence="14">
    <location>
        <begin position="66"/>
        <end position="158"/>
    </location>
</feature>
<dbReference type="Proteomes" id="UP000008495">
    <property type="component" value="Unassembled WGS sequence"/>
</dbReference>
<evidence type="ECO:0000256" key="2">
    <source>
        <dbReference type="ARBA" id="ARBA00007370"/>
    </source>
</evidence>
<keyword evidence="6 13" id="KW-0808">Transferase</keyword>
<dbReference type="InterPro" id="IPR014721">
    <property type="entry name" value="Ribsml_uS5_D2-typ_fold_subgr"/>
</dbReference>
<dbReference type="SUPFAM" id="SSF54211">
    <property type="entry name" value="Ribosomal protein S5 domain 2-like"/>
    <property type="match status" value="1"/>
</dbReference>
<evidence type="ECO:0000256" key="12">
    <source>
        <dbReference type="ARBA" id="ARBA00049954"/>
    </source>
</evidence>
<protein>
    <recommendedName>
        <fullName evidence="4 13">Homoserine kinase</fullName>
        <shortName evidence="13">HK</shortName>
        <shortName evidence="13">HSK</shortName>
        <ecNumber evidence="3 13">2.7.1.39</ecNumber>
    </recommendedName>
</protein>
<evidence type="ECO:0000313" key="17">
    <source>
        <dbReference type="Proteomes" id="UP000008495"/>
    </source>
</evidence>
<dbReference type="SUPFAM" id="SSF55060">
    <property type="entry name" value="GHMP Kinase, C-terminal domain"/>
    <property type="match status" value="1"/>
</dbReference>
<dbReference type="EMBL" id="BAGZ01000002">
    <property type="protein sequence ID" value="GAB76730.1"/>
    <property type="molecule type" value="Genomic_DNA"/>
</dbReference>
<keyword evidence="13" id="KW-0963">Cytoplasm</keyword>
<dbReference type="InterPro" id="IPR013750">
    <property type="entry name" value="GHMP_kinase_C_dom"/>
</dbReference>
<evidence type="ECO:0000256" key="13">
    <source>
        <dbReference type="HAMAP-Rule" id="MF_00384"/>
    </source>
</evidence>
<comment type="caution">
    <text evidence="16">The sequence shown here is derived from an EMBL/GenBank/DDBJ whole genome shotgun (WGS) entry which is preliminary data.</text>
</comment>
<dbReference type="InterPro" id="IPR006203">
    <property type="entry name" value="GHMP_knse_ATP-bd_CS"/>
</dbReference>
<dbReference type="RefSeq" id="WP_006501481.1">
    <property type="nucleotide sequence ID" value="NZ_BAGZ01000002.1"/>
</dbReference>
<dbReference type="PANTHER" id="PTHR20861:SF1">
    <property type="entry name" value="HOMOSERINE KINASE"/>
    <property type="match status" value="1"/>
</dbReference>
<comment type="similarity">
    <text evidence="2 13">Belongs to the GHMP kinase family. Homoserine kinase subfamily.</text>
</comment>
<dbReference type="InterPro" id="IPR000870">
    <property type="entry name" value="Homoserine_kinase"/>
</dbReference>
<comment type="pathway">
    <text evidence="1 13">Amino-acid biosynthesis; L-threonine biosynthesis; L-threonine from L-aspartate: step 4/5.</text>
</comment>
<evidence type="ECO:0000256" key="5">
    <source>
        <dbReference type="ARBA" id="ARBA00022605"/>
    </source>
</evidence>
<evidence type="ECO:0000256" key="1">
    <source>
        <dbReference type="ARBA" id="ARBA00005015"/>
    </source>
</evidence>
<gene>
    <name evidence="13 16" type="primary">thrB</name>
    <name evidence="16" type="ORF">AUCHE_02_00920</name>
</gene>
<evidence type="ECO:0000256" key="10">
    <source>
        <dbReference type="ARBA" id="ARBA00022840"/>
    </source>
</evidence>
<organism evidence="16 17">
    <name type="scientific">Austwickia chelonae NBRC 105200</name>
    <dbReference type="NCBI Taxonomy" id="1184607"/>
    <lineage>
        <taxon>Bacteria</taxon>
        <taxon>Bacillati</taxon>
        <taxon>Actinomycetota</taxon>
        <taxon>Actinomycetes</taxon>
        <taxon>Micrococcales</taxon>
        <taxon>Dermatophilaceae</taxon>
        <taxon>Austwickia</taxon>
    </lineage>
</organism>